<keyword evidence="3" id="KW-1003">Cell membrane</keyword>
<evidence type="ECO:0000256" key="2">
    <source>
        <dbReference type="ARBA" id="ARBA00022448"/>
    </source>
</evidence>
<keyword evidence="5 7" id="KW-1133">Transmembrane helix</keyword>
<dbReference type="GO" id="GO:0005886">
    <property type="term" value="C:plasma membrane"/>
    <property type="evidence" value="ECO:0007669"/>
    <property type="project" value="UniProtKB-SubCell"/>
</dbReference>
<gene>
    <name evidence="9" type="ORF">DMENIID0002_09640</name>
</gene>
<keyword evidence="4 7" id="KW-0812">Transmembrane</keyword>
<evidence type="ECO:0000313" key="9">
    <source>
        <dbReference type="EMBL" id="BFD46318.1"/>
    </source>
</evidence>
<comment type="subcellular location">
    <subcellularLocation>
        <location evidence="1">Cell inner membrane</location>
        <topology evidence="1">Multi-pass membrane protein</topology>
    </subcellularLocation>
</comment>
<feature type="transmembrane region" description="Helical" evidence="7">
    <location>
        <begin position="352"/>
        <end position="371"/>
    </location>
</feature>
<dbReference type="Gene3D" id="1.20.1250.20">
    <property type="entry name" value="MFS general substrate transporter like domains"/>
    <property type="match status" value="1"/>
</dbReference>
<sequence length="454" mass="51292">MSKFVRADGRVIHPQTHLTKEQKQAVGLLSIGTFLEYFDLMLYVHMAVLLNELFFPKTDPDTAAFVSAAAFCSTYLFRPVGALIFGWLGDNIGRKFTVIITTFMMSASCLVIANLPTYAQIGSVAAWILTICRIVQGISSMGEITGAQLYITETINPPAQYVGVGLMWAFSSLGEIGALGVASLVTSYGFNWRIAFWLGAIIALIGSVARTKLRETPEFVDAKRQLKTVFAKTNTDTSTLENHPIWTEKVNKKTVLAFFLLRCVPPVCFYFVYVYCGNILQASFGYTISEVIHHNFIICIIEFLTVLILSRLSLKVYPLLTVRIIFIICSVFIVFCPYWLNNLHSPYELFLIQFIIILFEDCLGPAMPIFYKNFPVFKRFTYASMIFAISRALMYVITAFGFTYLVNHFGYWGLWVIMLPTIVGFAYGLLHFEKLEKKRGDYFQPKIDLATKAG</sequence>
<dbReference type="EMBL" id="AP029170">
    <property type="protein sequence ID" value="BFD46318.1"/>
    <property type="molecule type" value="Genomic_DNA"/>
</dbReference>
<evidence type="ECO:0000256" key="7">
    <source>
        <dbReference type="SAM" id="Phobius"/>
    </source>
</evidence>
<feature type="domain" description="Major facilitator superfamily (MFS) profile" evidence="8">
    <location>
        <begin position="25"/>
        <end position="436"/>
    </location>
</feature>
<keyword evidence="6 7" id="KW-0472">Membrane</keyword>
<protein>
    <submittedName>
        <fullName evidence="9">MFS transporter</fullName>
    </submittedName>
</protein>
<feature type="transmembrane region" description="Helical" evidence="7">
    <location>
        <begin position="255"/>
        <end position="280"/>
    </location>
</feature>
<dbReference type="SUPFAM" id="SSF103473">
    <property type="entry name" value="MFS general substrate transporter"/>
    <property type="match status" value="1"/>
</dbReference>
<feature type="transmembrane region" description="Helical" evidence="7">
    <location>
        <begin position="383"/>
        <end position="406"/>
    </location>
</feature>
<feature type="transmembrane region" description="Helical" evidence="7">
    <location>
        <begin position="412"/>
        <end position="430"/>
    </location>
</feature>
<evidence type="ECO:0000256" key="3">
    <source>
        <dbReference type="ARBA" id="ARBA00022475"/>
    </source>
</evidence>
<dbReference type="AlphaFoldDB" id="A0AAT9G8Z7"/>
<evidence type="ECO:0000256" key="5">
    <source>
        <dbReference type="ARBA" id="ARBA00022989"/>
    </source>
</evidence>
<accession>A0AAT9G8Z7</accession>
<dbReference type="GO" id="GO:0022857">
    <property type="term" value="F:transmembrane transporter activity"/>
    <property type="evidence" value="ECO:0007669"/>
    <property type="project" value="InterPro"/>
</dbReference>
<feature type="transmembrane region" description="Helical" evidence="7">
    <location>
        <begin position="190"/>
        <end position="209"/>
    </location>
</feature>
<feature type="transmembrane region" description="Helical" evidence="7">
    <location>
        <begin position="292"/>
        <end position="309"/>
    </location>
</feature>
<reference evidence="9" key="1">
    <citation type="submission" date="2024-01" db="EMBL/GenBank/DDBJ databases">
        <title>Sequencing the genomes of a sandfly, Sergentomyia squamirostris, and its two endosymbionts.</title>
        <authorList>
            <person name="Itokawa K."/>
            <person name="Sanjoba C."/>
        </authorList>
    </citation>
    <scope>NUCLEOTIDE SEQUENCE</scope>
    <source>
        <strain evidence="9">RiSSQ</strain>
    </source>
</reference>
<proteinExistence type="predicted"/>
<dbReference type="InterPro" id="IPR020846">
    <property type="entry name" value="MFS_dom"/>
</dbReference>
<feature type="transmembrane region" description="Helical" evidence="7">
    <location>
        <begin position="316"/>
        <end position="340"/>
    </location>
</feature>
<dbReference type="PANTHER" id="PTHR43045:SF1">
    <property type="entry name" value="SHIKIMATE TRANSPORTER"/>
    <property type="match status" value="1"/>
</dbReference>
<evidence type="ECO:0000256" key="1">
    <source>
        <dbReference type="ARBA" id="ARBA00004429"/>
    </source>
</evidence>
<organism evidence="9">
    <name type="scientific">Candidatus Tisiphia endosymbiont of Sergentomyia squamirostris</name>
    <dbReference type="NCBI Taxonomy" id="3113639"/>
    <lineage>
        <taxon>Bacteria</taxon>
        <taxon>Pseudomonadati</taxon>
        <taxon>Pseudomonadota</taxon>
        <taxon>Alphaproteobacteria</taxon>
        <taxon>Rickettsiales</taxon>
        <taxon>Rickettsiaceae</taxon>
        <taxon>Rickettsieae</taxon>
        <taxon>Candidatus Tisiphia</taxon>
    </lineage>
</organism>
<evidence type="ECO:0000259" key="8">
    <source>
        <dbReference type="PROSITE" id="PS50850"/>
    </source>
</evidence>
<dbReference type="PROSITE" id="PS50850">
    <property type="entry name" value="MFS"/>
    <property type="match status" value="1"/>
</dbReference>
<feature type="transmembrane region" description="Helical" evidence="7">
    <location>
        <begin position="64"/>
        <end position="89"/>
    </location>
</feature>
<feature type="transmembrane region" description="Helical" evidence="7">
    <location>
        <begin position="96"/>
        <end position="115"/>
    </location>
</feature>
<feature type="transmembrane region" description="Helical" evidence="7">
    <location>
        <begin position="25"/>
        <end position="44"/>
    </location>
</feature>
<evidence type="ECO:0000256" key="6">
    <source>
        <dbReference type="ARBA" id="ARBA00023136"/>
    </source>
</evidence>
<dbReference type="Pfam" id="PF07690">
    <property type="entry name" value="MFS_1"/>
    <property type="match status" value="1"/>
</dbReference>
<evidence type="ECO:0000256" key="4">
    <source>
        <dbReference type="ARBA" id="ARBA00022692"/>
    </source>
</evidence>
<name>A0AAT9G8Z7_9RICK</name>
<dbReference type="PANTHER" id="PTHR43045">
    <property type="entry name" value="SHIKIMATE TRANSPORTER"/>
    <property type="match status" value="1"/>
</dbReference>
<keyword evidence="2" id="KW-0813">Transport</keyword>
<dbReference type="InterPro" id="IPR011701">
    <property type="entry name" value="MFS"/>
</dbReference>
<dbReference type="InterPro" id="IPR036259">
    <property type="entry name" value="MFS_trans_sf"/>
</dbReference>